<gene>
    <name evidence="2" type="ORF">F7Q99_02970</name>
</gene>
<keyword evidence="3" id="KW-1185">Reference proteome</keyword>
<dbReference type="RefSeq" id="WP_153459946.1">
    <property type="nucleotide sequence ID" value="NZ_WBOF01000001.1"/>
</dbReference>
<dbReference type="SUPFAM" id="SSF47336">
    <property type="entry name" value="ACP-like"/>
    <property type="match status" value="1"/>
</dbReference>
<evidence type="ECO:0000313" key="2">
    <source>
        <dbReference type="EMBL" id="MQS11275.1"/>
    </source>
</evidence>
<evidence type="ECO:0000259" key="1">
    <source>
        <dbReference type="PROSITE" id="PS50075"/>
    </source>
</evidence>
<dbReference type="InterPro" id="IPR036736">
    <property type="entry name" value="ACP-like_sf"/>
</dbReference>
<dbReference type="OrthoDB" id="3537906at2"/>
<dbReference type="InterPro" id="IPR009081">
    <property type="entry name" value="PP-bd_ACP"/>
</dbReference>
<dbReference type="AlphaFoldDB" id="A0A6N7KKI2"/>
<dbReference type="Proteomes" id="UP000450000">
    <property type="component" value="Unassembled WGS sequence"/>
</dbReference>
<dbReference type="Pfam" id="PF00550">
    <property type="entry name" value="PP-binding"/>
    <property type="match status" value="1"/>
</dbReference>
<sequence length="84" mass="9004">MAEFTLDELITVLKEAAGADEGIDLDDILDVPFTDLGYDSLALFNTVNTIERDRGIALPDETVVEATTPRLLLEAVNLGLAKAA</sequence>
<reference evidence="2 3" key="1">
    <citation type="submission" date="2019-09" db="EMBL/GenBank/DDBJ databases">
        <title>Genome Sequences of Streptomyces kaniharaensis ATCC 21070.</title>
        <authorList>
            <person name="Zhu W."/>
            <person name="De Crecy-Lagard V."/>
            <person name="Richards N.G."/>
        </authorList>
    </citation>
    <scope>NUCLEOTIDE SEQUENCE [LARGE SCALE GENOMIC DNA]</scope>
    <source>
        <strain evidence="2 3">SF-557</strain>
    </source>
</reference>
<accession>A0A6N7KKI2</accession>
<name>A0A6N7KKI2_9ACTN</name>
<feature type="domain" description="Carrier" evidence="1">
    <location>
        <begin position="3"/>
        <end position="80"/>
    </location>
</feature>
<organism evidence="2 3">
    <name type="scientific">Streptomyces kaniharaensis</name>
    <dbReference type="NCBI Taxonomy" id="212423"/>
    <lineage>
        <taxon>Bacteria</taxon>
        <taxon>Bacillati</taxon>
        <taxon>Actinomycetota</taxon>
        <taxon>Actinomycetes</taxon>
        <taxon>Kitasatosporales</taxon>
        <taxon>Streptomycetaceae</taxon>
        <taxon>Streptomyces</taxon>
    </lineage>
</organism>
<protein>
    <submittedName>
        <fullName evidence="2">Acyl carrier protein</fullName>
    </submittedName>
</protein>
<dbReference type="Gene3D" id="1.10.1200.10">
    <property type="entry name" value="ACP-like"/>
    <property type="match status" value="1"/>
</dbReference>
<dbReference type="PROSITE" id="PS50075">
    <property type="entry name" value="CARRIER"/>
    <property type="match status" value="1"/>
</dbReference>
<proteinExistence type="predicted"/>
<dbReference type="EMBL" id="WBOF01000001">
    <property type="protein sequence ID" value="MQS11275.1"/>
    <property type="molecule type" value="Genomic_DNA"/>
</dbReference>
<comment type="caution">
    <text evidence="2">The sequence shown here is derived from an EMBL/GenBank/DDBJ whole genome shotgun (WGS) entry which is preliminary data.</text>
</comment>
<evidence type="ECO:0000313" key="3">
    <source>
        <dbReference type="Proteomes" id="UP000450000"/>
    </source>
</evidence>